<comment type="caution">
    <text evidence="1">The sequence shown here is derived from an EMBL/GenBank/DDBJ whole genome shotgun (WGS) entry which is preliminary data.</text>
</comment>
<reference evidence="1 2" key="1">
    <citation type="journal article" date="2016" name="Nat. Commun.">
        <title>Thousands of microbial genomes shed light on interconnected biogeochemical processes in an aquifer system.</title>
        <authorList>
            <person name="Anantharaman K."/>
            <person name="Brown C.T."/>
            <person name="Hug L.A."/>
            <person name="Sharon I."/>
            <person name="Castelle C.J."/>
            <person name="Probst A.J."/>
            <person name="Thomas B.C."/>
            <person name="Singh A."/>
            <person name="Wilkins M.J."/>
            <person name="Karaoz U."/>
            <person name="Brodie E.L."/>
            <person name="Williams K.H."/>
            <person name="Hubbard S.S."/>
            <person name="Banfield J.F."/>
        </authorList>
    </citation>
    <scope>NUCLEOTIDE SEQUENCE [LARGE SCALE GENOMIC DNA]</scope>
</reference>
<dbReference type="EMBL" id="MFFB01000002">
    <property type="protein sequence ID" value="OGE97316.1"/>
    <property type="molecule type" value="Genomic_DNA"/>
</dbReference>
<organism evidence="1 2">
    <name type="scientific">Candidatus Doudnabacteria bacterium RIFCSPLOWO2_01_FULL_44_21</name>
    <dbReference type="NCBI Taxonomy" id="1817841"/>
    <lineage>
        <taxon>Bacteria</taxon>
        <taxon>Candidatus Doudnaibacteriota</taxon>
    </lineage>
</organism>
<gene>
    <name evidence="1" type="ORF">A3B10_04200</name>
</gene>
<accession>A0A1F5Q5A4</accession>
<dbReference type="STRING" id="1817841.A3B10_04200"/>
<protein>
    <submittedName>
        <fullName evidence="1">Uncharacterized protein</fullName>
    </submittedName>
</protein>
<name>A0A1F5Q5A4_9BACT</name>
<dbReference type="AlphaFoldDB" id="A0A1F5Q5A4"/>
<proteinExistence type="predicted"/>
<evidence type="ECO:0000313" key="2">
    <source>
        <dbReference type="Proteomes" id="UP000177281"/>
    </source>
</evidence>
<dbReference type="Proteomes" id="UP000177281">
    <property type="component" value="Unassembled WGS sequence"/>
</dbReference>
<sequence length="78" mass="8299">MSRAIPLPKPVPATVTTPFFEYQVGQRVTINKVTSTGLMLGAEGSSRFLPCSHVNAEARASAKRLLKAAMNGESPPKS</sequence>
<evidence type="ECO:0000313" key="1">
    <source>
        <dbReference type="EMBL" id="OGE97316.1"/>
    </source>
</evidence>